<evidence type="ECO:0000256" key="5">
    <source>
        <dbReference type="ARBA" id="ARBA00022553"/>
    </source>
</evidence>
<dbReference type="Pfam" id="PF00672">
    <property type="entry name" value="HAMP"/>
    <property type="match status" value="1"/>
</dbReference>
<evidence type="ECO:0000313" key="14">
    <source>
        <dbReference type="EMBL" id="GAA0487431.1"/>
    </source>
</evidence>
<dbReference type="EMBL" id="BAAADO010000002">
    <property type="protein sequence ID" value="GAA0487431.1"/>
    <property type="molecule type" value="Genomic_DNA"/>
</dbReference>
<evidence type="ECO:0000256" key="8">
    <source>
        <dbReference type="ARBA" id="ARBA00022777"/>
    </source>
</evidence>
<evidence type="ECO:0000256" key="11">
    <source>
        <dbReference type="ARBA" id="ARBA00023136"/>
    </source>
</evidence>
<name>A0ABN1AZX0_9BACI</name>
<comment type="catalytic activity">
    <reaction evidence="1">
        <text>ATP + protein L-histidine = ADP + protein N-phospho-L-histidine.</text>
        <dbReference type="EC" id="2.7.13.3"/>
    </reaction>
</comment>
<feature type="transmembrane region" description="Helical" evidence="12">
    <location>
        <begin position="48"/>
        <end position="74"/>
    </location>
</feature>
<dbReference type="Gene3D" id="6.10.340.10">
    <property type="match status" value="1"/>
</dbReference>
<feature type="domain" description="HAMP" evidence="13">
    <location>
        <begin position="71"/>
        <end position="124"/>
    </location>
</feature>
<dbReference type="Proteomes" id="UP001500880">
    <property type="component" value="Unassembled WGS sequence"/>
</dbReference>
<keyword evidence="12" id="KW-1133">Transmembrane helix</keyword>
<accession>A0ABN1AZX0</accession>
<gene>
    <name evidence="14" type="ORF">GCM10008986_11160</name>
</gene>
<organism evidence="14 15">
    <name type="scientific">Salinibacillus aidingensis</name>
    <dbReference type="NCBI Taxonomy" id="237684"/>
    <lineage>
        <taxon>Bacteria</taxon>
        <taxon>Bacillati</taxon>
        <taxon>Bacillota</taxon>
        <taxon>Bacilli</taxon>
        <taxon>Bacillales</taxon>
        <taxon>Bacillaceae</taxon>
        <taxon>Salinibacillus</taxon>
    </lineage>
</organism>
<dbReference type="EC" id="2.7.13.3" evidence="3"/>
<evidence type="ECO:0000256" key="4">
    <source>
        <dbReference type="ARBA" id="ARBA00022475"/>
    </source>
</evidence>
<keyword evidence="6" id="KW-0808">Transferase</keyword>
<evidence type="ECO:0000256" key="7">
    <source>
        <dbReference type="ARBA" id="ARBA00022741"/>
    </source>
</evidence>
<keyword evidence="11 12" id="KW-0472">Membrane</keyword>
<keyword evidence="12" id="KW-0812">Transmembrane</keyword>
<keyword evidence="9" id="KW-0067">ATP-binding</keyword>
<evidence type="ECO:0000256" key="6">
    <source>
        <dbReference type="ARBA" id="ARBA00022679"/>
    </source>
</evidence>
<dbReference type="SUPFAM" id="SSF158472">
    <property type="entry name" value="HAMP domain-like"/>
    <property type="match status" value="1"/>
</dbReference>
<keyword evidence="10" id="KW-0902">Two-component regulatory system</keyword>
<keyword evidence="4" id="KW-1003">Cell membrane</keyword>
<evidence type="ECO:0000256" key="2">
    <source>
        <dbReference type="ARBA" id="ARBA00004651"/>
    </source>
</evidence>
<dbReference type="InterPro" id="IPR003660">
    <property type="entry name" value="HAMP_dom"/>
</dbReference>
<keyword evidence="15" id="KW-1185">Reference proteome</keyword>
<evidence type="ECO:0000313" key="15">
    <source>
        <dbReference type="Proteomes" id="UP001500880"/>
    </source>
</evidence>
<dbReference type="RefSeq" id="WP_343838532.1">
    <property type="nucleotide sequence ID" value="NZ_BAAADO010000002.1"/>
</dbReference>
<evidence type="ECO:0000259" key="13">
    <source>
        <dbReference type="PROSITE" id="PS50885"/>
    </source>
</evidence>
<evidence type="ECO:0000256" key="3">
    <source>
        <dbReference type="ARBA" id="ARBA00012438"/>
    </source>
</evidence>
<keyword evidence="5" id="KW-0597">Phosphoprotein</keyword>
<dbReference type="InterPro" id="IPR050398">
    <property type="entry name" value="HssS/ArlS-like"/>
</dbReference>
<keyword evidence="8" id="KW-0418">Kinase</keyword>
<dbReference type="PANTHER" id="PTHR45528:SF1">
    <property type="entry name" value="SENSOR HISTIDINE KINASE CPXA"/>
    <property type="match status" value="1"/>
</dbReference>
<evidence type="ECO:0000256" key="9">
    <source>
        <dbReference type="ARBA" id="ARBA00022840"/>
    </source>
</evidence>
<dbReference type="PROSITE" id="PS50885">
    <property type="entry name" value="HAMP"/>
    <property type="match status" value="1"/>
</dbReference>
<evidence type="ECO:0000256" key="10">
    <source>
        <dbReference type="ARBA" id="ARBA00023012"/>
    </source>
</evidence>
<evidence type="ECO:0000256" key="1">
    <source>
        <dbReference type="ARBA" id="ARBA00000085"/>
    </source>
</evidence>
<dbReference type="SMART" id="SM00304">
    <property type="entry name" value="HAMP"/>
    <property type="match status" value="1"/>
</dbReference>
<sequence>MTEKHRFSLRVKLVIFITVLALITYGTSAFFIYVLSDFLQSFLGVSEAVYTILVLLLGIFWSGILAYFAAGLIIKPLLKLKDAATEAASGNIAEDADVSKSDDEIRSLGVAFNTMLASLRGIITNIEKNFDQTIQSVGAIRESAMNAEQQATSIYTADILLSIGNKSGNILHSI</sequence>
<comment type="subcellular location">
    <subcellularLocation>
        <location evidence="2">Cell membrane</location>
        <topology evidence="2">Multi-pass membrane protein</topology>
    </subcellularLocation>
</comment>
<reference evidence="14 15" key="1">
    <citation type="journal article" date="2019" name="Int. J. Syst. Evol. Microbiol.">
        <title>The Global Catalogue of Microorganisms (GCM) 10K type strain sequencing project: providing services to taxonomists for standard genome sequencing and annotation.</title>
        <authorList>
            <consortium name="The Broad Institute Genomics Platform"/>
            <consortium name="The Broad Institute Genome Sequencing Center for Infectious Disease"/>
            <person name="Wu L."/>
            <person name="Ma J."/>
        </authorList>
    </citation>
    <scope>NUCLEOTIDE SEQUENCE [LARGE SCALE GENOMIC DNA]</scope>
    <source>
        <strain evidence="14 15">JCM 12389</strain>
    </source>
</reference>
<dbReference type="CDD" id="cd06225">
    <property type="entry name" value="HAMP"/>
    <property type="match status" value="1"/>
</dbReference>
<keyword evidence="7" id="KW-0547">Nucleotide-binding</keyword>
<comment type="caution">
    <text evidence="14">The sequence shown here is derived from an EMBL/GenBank/DDBJ whole genome shotgun (WGS) entry which is preliminary data.</text>
</comment>
<proteinExistence type="predicted"/>
<evidence type="ECO:0000256" key="12">
    <source>
        <dbReference type="SAM" id="Phobius"/>
    </source>
</evidence>
<dbReference type="PANTHER" id="PTHR45528">
    <property type="entry name" value="SENSOR HISTIDINE KINASE CPXA"/>
    <property type="match status" value="1"/>
</dbReference>
<protein>
    <recommendedName>
        <fullName evidence="3">histidine kinase</fullName>
        <ecNumber evidence="3">2.7.13.3</ecNumber>
    </recommendedName>
</protein>
<feature type="transmembrane region" description="Helical" evidence="12">
    <location>
        <begin position="12"/>
        <end position="36"/>
    </location>
</feature>